<protein>
    <recommendedName>
        <fullName evidence="7">Peptidase S8/S53 domain-containing protein</fullName>
    </recommendedName>
</protein>
<dbReference type="PROSITE" id="PS00136">
    <property type="entry name" value="SUBTILASE_ASP"/>
    <property type="match status" value="1"/>
</dbReference>
<keyword evidence="6" id="KW-0732">Signal</keyword>
<evidence type="ECO:0000313" key="9">
    <source>
        <dbReference type="Proteomes" id="UP001501444"/>
    </source>
</evidence>
<dbReference type="Gene3D" id="3.40.50.200">
    <property type="entry name" value="Peptidase S8/S53 domain"/>
    <property type="match status" value="1"/>
</dbReference>
<accession>A0ABN3FBI3</accession>
<evidence type="ECO:0000256" key="1">
    <source>
        <dbReference type="ARBA" id="ARBA00011073"/>
    </source>
</evidence>
<dbReference type="InterPro" id="IPR023827">
    <property type="entry name" value="Peptidase_S8_Asp-AS"/>
</dbReference>
<dbReference type="Proteomes" id="UP001501444">
    <property type="component" value="Unassembled WGS sequence"/>
</dbReference>
<dbReference type="PRINTS" id="PR00723">
    <property type="entry name" value="SUBTILISIN"/>
</dbReference>
<dbReference type="InterPro" id="IPR000209">
    <property type="entry name" value="Peptidase_S8/S53_dom"/>
</dbReference>
<feature type="chain" id="PRO_5047043489" description="Peptidase S8/S53 domain-containing protein" evidence="6">
    <location>
        <begin position="35"/>
        <end position="509"/>
    </location>
</feature>
<feature type="active site" description="Charge relay system" evidence="5">
    <location>
        <position position="128"/>
    </location>
</feature>
<name>A0ABN3FBI3_9ACTN</name>
<comment type="caution">
    <text evidence="8">The sequence shown here is derived from an EMBL/GenBank/DDBJ whole genome shotgun (WGS) entry which is preliminary data.</text>
</comment>
<dbReference type="SUPFAM" id="SSF52743">
    <property type="entry name" value="Subtilisin-like"/>
    <property type="match status" value="1"/>
</dbReference>
<organism evidence="8 9">
    <name type="scientific">Dactylosporangium salmoneum</name>
    <dbReference type="NCBI Taxonomy" id="53361"/>
    <lineage>
        <taxon>Bacteria</taxon>
        <taxon>Bacillati</taxon>
        <taxon>Actinomycetota</taxon>
        <taxon>Actinomycetes</taxon>
        <taxon>Micromonosporales</taxon>
        <taxon>Micromonosporaceae</taxon>
        <taxon>Dactylosporangium</taxon>
    </lineage>
</organism>
<evidence type="ECO:0000313" key="8">
    <source>
        <dbReference type="EMBL" id="GAA2326368.1"/>
    </source>
</evidence>
<dbReference type="PANTHER" id="PTHR43806">
    <property type="entry name" value="PEPTIDASE S8"/>
    <property type="match status" value="1"/>
</dbReference>
<feature type="active site" description="Charge relay system" evidence="5">
    <location>
        <position position="91"/>
    </location>
</feature>
<reference evidence="8 9" key="1">
    <citation type="journal article" date="2019" name="Int. J. Syst. Evol. Microbiol.">
        <title>The Global Catalogue of Microorganisms (GCM) 10K type strain sequencing project: providing services to taxonomists for standard genome sequencing and annotation.</title>
        <authorList>
            <consortium name="The Broad Institute Genomics Platform"/>
            <consortium name="The Broad Institute Genome Sequencing Center for Infectious Disease"/>
            <person name="Wu L."/>
            <person name="Ma J."/>
        </authorList>
    </citation>
    <scope>NUCLEOTIDE SEQUENCE [LARGE SCALE GENOMIC DNA]</scope>
    <source>
        <strain evidence="8 9">JCM 3272</strain>
    </source>
</reference>
<dbReference type="InterPro" id="IPR015500">
    <property type="entry name" value="Peptidase_S8_subtilisin-rel"/>
</dbReference>
<feature type="signal peptide" evidence="6">
    <location>
        <begin position="1"/>
        <end position="34"/>
    </location>
</feature>
<keyword evidence="9" id="KW-1185">Reference proteome</keyword>
<dbReference type="RefSeq" id="WP_344610160.1">
    <property type="nucleotide sequence ID" value="NZ_BAAARV010000003.1"/>
</dbReference>
<dbReference type="PROSITE" id="PS51318">
    <property type="entry name" value="TAT"/>
    <property type="match status" value="1"/>
</dbReference>
<evidence type="ECO:0000256" key="5">
    <source>
        <dbReference type="PROSITE-ProRule" id="PRU01240"/>
    </source>
</evidence>
<evidence type="ECO:0000256" key="4">
    <source>
        <dbReference type="ARBA" id="ARBA00022825"/>
    </source>
</evidence>
<comment type="similarity">
    <text evidence="1 5">Belongs to the peptidase S8 family.</text>
</comment>
<dbReference type="InterPro" id="IPR006311">
    <property type="entry name" value="TAT_signal"/>
</dbReference>
<gene>
    <name evidence="8" type="ORF">GCM10010170_001120</name>
</gene>
<keyword evidence="3 5" id="KW-0378">Hydrolase</keyword>
<feature type="active site" description="Charge relay system" evidence="5">
    <location>
        <position position="318"/>
    </location>
</feature>
<sequence>MPSSAMRRRSAARRRVLAAVTAAAAAVAGLGASAAPHHAIGDAAGWASSAWLGTGDGGTGTTLATVRGVINAATGAAAGLTGQGVGVALIDTGVAPVDGLPASQIVNGPDLSFESQASNLRYIDTYGHGTHMAGIIVGNDPSTGTVGLAPKAKLTSIKVGTSNGAVDVSQMIAAIDWVVAHRNDDPANPIRVINLSYGTGGTPNSWTDPVQFAVEQAWMKGIVVVAAAGNEGNSDLTVTDPASDPAVIAVGAATTRGTATTADDDFASFSTIGGYNRNIDLIAPGESIVSLADPGSNVDLSYPSAKVGTTLLRGSGSSQAAAVTSAAVALLLQARPTLPPDQVKTVLTTSASNVSGLAAGRAVRELNLGAALTSQNTWANGWNKSSGTGKLDDARGPSRVVRDNVALSGDASVWGPINTAAWAPRSAAATAWSGGTWMGYKIAGDGWTGSSWASKTWAAVTWTGAPWTGATTWTDPDWSGHYWSGHYWSGHYWSGHYWSSDDWPTASWS</sequence>
<evidence type="ECO:0000259" key="7">
    <source>
        <dbReference type="Pfam" id="PF00082"/>
    </source>
</evidence>
<evidence type="ECO:0000256" key="6">
    <source>
        <dbReference type="SAM" id="SignalP"/>
    </source>
</evidence>
<dbReference type="PROSITE" id="PS51892">
    <property type="entry name" value="SUBTILASE"/>
    <property type="match status" value="1"/>
</dbReference>
<dbReference type="InterPro" id="IPR036852">
    <property type="entry name" value="Peptidase_S8/S53_dom_sf"/>
</dbReference>
<feature type="domain" description="Peptidase S8/S53" evidence="7">
    <location>
        <begin position="82"/>
        <end position="354"/>
    </location>
</feature>
<proteinExistence type="inferred from homology"/>
<evidence type="ECO:0000256" key="2">
    <source>
        <dbReference type="ARBA" id="ARBA00022670"/>
    </source>
</evidence>
<dbReference type="EMBL" id="BAAARV010000003">
    <property type="protein sequence ID" value="GAA2326368.1"/>
    <property type="molecule type" value="Genomic_DNA"/>
</dbReference>
<dbReference type="InterPro" id="IPR050131">
    <property type="entry name" value="Peptidase_S8_subtilisin-like"/>
</dbReference>
<evidence type="ECO:0000256" key="3">
    <source>
        <dbReference type="ARBA" id="ARBA00022801"/>
    </source>
</evidence>
<keyword evidence="2 5" id="KW-0645">Protease</keyword>
<dbReference type="Pfam" id="PF00082">
    <property type="entry name" value="Peptidase_S8"/>
    <property type="match status" value="1"/>
</dbReference>
<keyword evidence="4 5" id="KW-0720">Serine protease</keyword>
<dbReference type="PANTHER" id="PTHR43806:SF11">
    <property type="entry name" value="CEREVISIN-RELATED"/>
    <property type="match status" value="1"/>
</dbReference>